<keyword evidence="3" id="KW-1185">Reference proteome</keyword>
<dbReference type="GO" id="GO:0043531">
    <property type="term" value="F:ADP binding"/>
    <property type="evidence" value="ECO:0007669"/>
    <property type="project" value="InterPro"/>
</dbReference>
<evidence type="ECO:0000313" key="2">
    <source>
        <dbReference type="EMBL" id="PST38930.1"/>
    </source>
</evidence>
<protein>
    <submittedName>
        <fullName evidence="2">Archaeal ATPase</fullName>
    </submittedName>
</protein>
<dbReference type="InterPro" id="IPR002182">
    <property type="entry name" value="NB-ARC"/>
</dbReference>
<comment type="caution">
    <text evidence="2">The sequence shown here is derived from an EMBL/GenBank/DDBJ whole genome shotgun (WGS) entry which is preliminary data.</text>
</comment>
<name>A0A2T3FUJ5_9CLOT</name>
<dbReference type="SUPFAM" id="SSF48452">
    <property type="entry name" value="TPR-like"/>
    <property type="match status" value="1"/>
</dbReference>
<dbReference type="InterPro" id="IPR011990">
    <property type="entry name" value="TPR-like_helical_dom_sf"/>
</dbReference>
<accession>A0A2T3FUJ5</accession>
<evidence type="ECO:0000259" key="1">
    <source>
        <dbReference type="Pfam" id="PF00931"/>
    </source>
</evidence>
<dbReference type="Proteomes" id="UP000241048">
    <property type="component" value="Unassembled WGS sequence"/>
</dbReference>
<proteinExistence type="predicted"/>
<dbReference type="AlphaFoldDB" id="A0A2T3FUJ5"/>
<dbReference type="PANTHER" id="PTHR47691:SF3">
    <property type="entry name" value="HTH-TYPE TRANSCRIPTIONAL REGULATOR RV0890C-RELATED"/>
    <property type="match status" value="1"/>
</dbReference>
<dbReference type="RefSeq" id="WP_107000095.1">
    <property type="nucleotide sequence ID" value="NZ_PYLO01000001.1"/>
</dbReference>
<organism evidence="2 3">
    <name type="scientific">Clostridium fessum</name>
    <dbReference type="NCBI Taxonomy" id="2126740"/>
    <lineage>
        <taxon>Bacteria</taxon>
        <taxon>Bacillati</taxon>
        <taxon>Bacillota</taxon>
        <taxon>Clostridia</taxon>
        <taxon>Eubacteriales</taxon>
        <taxon>Clostridiaceae</taxon>
        <taxon>Clostridium</taxon>
    </lineage>
</organism>
<dbReference type="SUPFAM" id="SSF52540">
    <property type="entry name" value="P-loop containing nucleoside triphosphate hydrolases"/>
    <property type="match status" value="1"/>
</dbReference>
<evidence type="ECO:0000313" key="3">
    <source>
        <dbReference type="Proteomes" id="UP000241048"/>
    </source>
</evidence>
<sequence>MERCDFSSVMTIVRRFISDDYDTNQTALLEDVFSSLFTQTKETITFDMALVCRWFTGQAKISPKITQFYSRDGNREKLAADLENNVLLSMYDSSMAAQEVYRLLMQDDTISERVKKECSRHYPCDSREDEASFIADVLCFGMEREFIKRDPKVKNLLADGKLSPILSDFIADEGAPKPCRHFCGREKELEMLHELLLEHGKVFLHGIAGIGKSELAKAYAKQHRKEYTNVLYLTYTGNLMQDIADMDFADDLPDDSEQERFRKHNRFLRTLKEDTLFIVDNFNTTASQDSTLSVVMKYRCRMLFTTRSRFDNYDSMEVTEIAGKQALLSIAGCFFSDAEKYQSVLEQIIDTVHSHTLAVELAARLLETGILEPMDLLEKLKEEKTSLDADDKIGITKDGQSRKATYYDHIHTLFSLYQLAGDEQDIMRSMAFVPTTGISSRVFAGWLMLRNMNTINDLVEKGFIQTKSCHSIALHPMIQEVAITETKPSVRNCHTLLNSLQELCLRHGEEVSYYKQLFQTVNNIVTSIENDDTASYLRFLEDSFPYMQKYGYESGMELILTELASMLKDNTIGSVSDRALLLDFRAANEKKPEKAIKLEKEAVTLISEVTAENALLAANLHANLGGLYKQTSKLELAKQHMETGIHLLEQYGLAPYHDSIPQITNYAVLLTDMGEPYLGLSALQRLSRVIKESNSDVSGDYAVVQEAMGNICLSIGDVLQATTHFKNALAIYEVLFDAEPELIEEKKQDILETYTQAGVQLGRQWLDAKN</sequence>
<dbReference type="EMBL" id="PYLO01000001">
    <property type="protein sequence ID" value="PST38930.1"/>
    <property type="molecule type" value="Genomic_DNA"/>
</dbReference>
<dbReference type="InterPro" id="IPR027417">
    <property type="entry name" value="P-loop_NTPase"/>
</dbReference>
<dbReference type="Pfam" id="PF00931">
    <property type="entry name" value="NB-ARC"/>
    <property type="match status" value="1"/>
</dbReference>
<feature type="domain" description="NB-ARC" evidence="1">
    <location>
        <begin position="186"/>
        <end position="309"/>
    </location>
</feature>
<reference evidence="2 3" key="1">
    <citation type="submission" date="2018-03" db="EMBL/GenBank/DDBJ databases">
        <title>Lachnoclostridium SNUG30386 gen.nov., sp.nov., isolated from human faeces.</title>
        <authorList>
            <person name="Seo B."/>
            <person name="Jeon K."/>
            <person name="Ko G."/>
        </authorList>
    </citation>
    <scope>NUCLEOTIDE SEQUENCE [LARGE SCALE GENOMIC DNA]</scope>
    <source>
        <strain evidence="2 3">SNUG30386</strain>
    </source>
</reference>
<dbReference type="PANTHER" id="PTHR47691">
    <property type="entry name" value="REGULATOR-RELATED"/>
    <property type="match status" value="1"/>
</dbReference>
<dbReference type="Gene3D" id="3.40.50.300">
    <property type="entry name" value="P-loop containing nucleotide triphosphate hydrolases"/>
    <property type="match status" value="1"/>
</dbReference>
<dbReference type="Gene3D" id="1.25.40.10">
    <property type="entry name" value="Tetratricopeptide repeat domain"/>
    <property type="match status" value="1"/>
</dbReference>
<gene>
    <name evidence="2" type="ORF">C7U56_03130</name>
</gene>